<accession>A0A919BF63</accession>
<gene>
    <name evidence="2" type="ORF">GCM10017161_13830</name>
</gene>
<protein>
    <submittedName>
        <fullName evidence="2">Uncharacterized protein</fullName>
    </submittedName>
</protein>
<feature type="signal peptide" evidence="1">
    <location>
        <begin position="1"/>
        <end position="18"/>
    </location>
</feature>
<evidence type="ECO:0000256" key="1">
    <source>
        <dbReference type="SAM" id="SignalP"/>
    </source>
</evidence>
<dbReference type="AlphaFoldDB" id="A0A919BF63"/>
<dbReference type="EMBL" id="BNCK01000003">
    <property type="protein sequence ID" value="GHF87479.1"/>
    <property type="molecule type" value="Genomic_DNA"/>
</dbReference>
<evidence type="ECO:0000313" key="2">
    <source>
        <dbReference type="EMBL" id="GHF87479.1"/>
    </source>
</evidence>
<feature type="chain" id="PRO_5037458463" evidence="1">
    <location>
        <begin position="19"/>
        <end position="153"/>
    </location>
</feature>
<evidence type="ECO:0000313" key="3">
    <source>
        <dbReference type="Proteomes" id="UP000623842"/>
    </source>
</evidence>
<reference evidence="2" key="1">
    <citation type="journal article" date="2014" name="Int. J. Syst. Evol. Microbiol.">
        <title>Complete genome sequence of Corynebacterium casei LMG S-19264T (=DSM 44701T), isolated from a smear-ripened cheese.</title>
        <authorList>
            <consortium name="US DOE Joint Genome Institute (JGI-PGF)"/>
            <person name="Walter F."/>
            <person name="Albersmeier A."/>
            <person name="Kalinowski J."/>
            <person name="Ruckert C."/>
        </authorList>
    </citation>
    <scope>NUCLEOTIDE SEQUENCE</scope>
    <source>
        <strain evidence="2">KCTC 42731</strain>
    </source>
</reference>
<proteinExistence type="predicted"/>
<reference evidence="2" key="2">
    <citation type="submission" date="2020-09" db="EMBL/GenBank/DDBJ databases">
        <authorList>
            <person name="Sun Q."/>
            <person name="Kim S."/>
        </authorList>
    </citation>
    <scope>NUCLEOTIDE SEQUENCE</scope>
    <source>
        <strain evidence="2">KCTC 42731</strain>
    </source>
</reference>
<sequence>MKSAVALLIGFISLSSFAQEQGVDYDQWLKDKFKKQHEQLLPVVAVADMFYGCNLERKIDASNPSVKQMITVMDRQALADKLRECLKGEPPNSDTALNFGLIGCFHEQLKGLPAEELKVKKKLVVQAIAKLSKQDRQKSFTHCVTDQAVSYLK</sequence>
<keyword evidence="1" id="KW-0732">Signal</keyword>
<keyword evidence="3" id="KW-1185">Reference proteome</keyword>
<comment type="caution">
    <text evidence="2">The sequence shown here is derived from an EMBL/GenBank/DDBJ whole genome shotgun (WGS) entry which is preliminary data.</text>
</comment>
<name>A0A919BF63_9GAMM</name>
<dbReference type="Proteomes" id="UP000623842">
    <property type="component" value="Unassembled WGS sequence"/>
</dbReference>
<dbReference type="RefSeq" id="WP_189768612.1">
    <property type="nucleotide sequence ID" value="NZ_BNCK01000003.1"/>
</dbReference>
<organism evidence="2 3">
    <name type="scientific">Thalassotalea marina</name>
    <dbReference type="NCBI Taxonomy" id="1673741"/>
    <lineage>
        <taxon>Bacteria</taxon>
        <taxon>Pseudomonadati</taxon>
        <taxon>Pseudomonadota</taxon>
        <taxon>Gammaproteobacteria</taxon>
        <taxon>Alteromonadales</taxon>
        <taxon>Colwelliaceae</taxon>
        <taxon>Thalassotalea</taxon>
    </lineage>
</organism>